<evidence type="ECO:0000256" key="2">
    <source>
        <dbReference type="ARBA" id="ARBA00022723"/>
    </source>
</evidence>
<dbReference type="InterPro" id="IPR047109">
    <property type="entry name" value="CAD-like"/>
</dbReference>
<dbReference type="EMBL" id="BTGU01000001">
    <property type="protein sequence ID" value="GMN26888.1"/>
    <property type="molecule type" value="Genomic_DNA"/>
</dbReference>
<dbReference type="InterPro" id="IPR036291">
    <property type="entry name" value="NAD(P)-bd_dom_sf"/>
</dbReference>
<dbReference type="Gene3D" id="3.90.180.10">
    <property type="entry name" value="Medium-chain alcohol dehydrogenases, catalytic domain"/>
    <property type="match status" value="1"/>
</dbReference>
<dbReference type="PANTHER" id="PTHR42683">
    <property type="entry name" value="ALDEHYDE REDUCTASE"/>
    <property type="match status" value="1"/>
</dbReference>
<evidence type="ECO:0000313" key="6">
    <source>
        <dbReference type="Proteomes" id="UP001187192"/>
    </source>
</evidence>
<keyword evidence="6" id="KW-1185">Reference proteome</keyword>
<gene>
    <name evidence="5" type="ORF">TIFTF001_001469</name>
</gene>
<dbReference type="GO" id="GO:0046872">
    <property type="term" value="F:metal ion binding"/>
    <property type="evidence" value="ECO:0007669"/>
    <property type="project" value="UniProtKB-KW"/>
</dbReference>
<dbReference type="AlphaFoldDB" id="A0AA88CM36"/>
<dbReference type="Proteomes" id="UP001187192">
    <property type="component" value="Unassembled WGS sequence"/>
</dbReference>
<evidence type="ECO:0008006" key="7">
    <source>
        <dbReference type="Google" id="ProtNLM"/>
    </source>
</evidence>
<comment type="similarity">
    <text evidence="1">Belongs to the zinc-containing alcohol dehydrogenase family.</text>
</comment>
<keyword evidence="4" id="KW-0560">Oxidoreductase</keyword>
<comment type="caution">
    <text evidence="5">The sequence shown here is derived from an EMBL/GenBank/DDBJ whole genome shotgun (WGS) entry which is preliminary data.</text>
</comment>
<evidence type="ECO:0000256" key="3">
    <source>
        <dbReference type="ARBA" id="ARBA00022833"/>
    </source>
</evidence>
<sequence>MILTYAAIYYDGTTTYRGYSDVMEAEEHFVIRIPDNPPLDAGAPLLCAGITVYGPLKYFKLDKAGLHVGIVGLGGLGRMAVKFAKAMGGLRSL</sequence>
<keyword evidence="2" id="KW-0479">Metal-binding</keyword>
<proteinExistence type="inferred from homology"/>
<protein>
    <recommendedName>
        <fullName evidence="7">D-isomer specific 2-hydroxyacid dehydrogenase NAD-binding domain-containing protein</fullName>
    </recommendedName>
</protein>
<keyword evidence="3" id="KW-0862">Zinc</keyword>
<evidence type="ECO:0000313" key="5">
    <source>
        <dbReference type="EMBL" id="GMN26888.1"/>
    </source>
</evidence>
<accession>A0AA88CM36</accession>
<organism evidence="5 6">
    <name type="scientific">Ficus carica</name>
    <name type="common">Common fig</name>
    <dbReference type="NCBI Taxonomy" id="3494"/>
    <lineage>
        <taxon>Eukaryota</taxon>
        <taxon>Viridiplantae</taxon>
        <taxon>Streptophyta</taxon>
        <taxon>Embryophyta</taxon>
        <taxon>Tracheophyta</taxon>
        <taxon>Spermatophyta</taxon>
        <taxon>Magnoliopsida</taxon>
        <taxon>eudicotyledons</taxon>
        <taxon>Gunneridae</taxon>
        <taxon>Pentapetalae</taxon>
        <taxon>rosids</taxon>
        <taxon>fabids</taxon>
        <taxon>Rosales</taxon>
        <taxon>Moraceae</taxon>
        <taxon>Ficeae</taxon>
        <taxon>Ficus</taxon>
    </lineage>
</organism>
<evidence type="ECO:0000256" key="1">
    <source>
        <dbReference type="ARBA" id="ARBA00008072"/>
    </source>
</evidence>
<dbReference type="SUPFAM" id="SSF51735">
    <property type="entry name" value="NAD(P)-binding Rossmann-fold domains"/>
    <property type="match status" value="1"/>
</dbReference>
<evidence type="ECO:0000256" key="4">
    <source>
        <dbReference type="ARBA" id="ARBA00023002"/>
    </source>
</evidence>
<name>A0AA88CM36_FICCA</name>
<reference evidence="5" key="1">
    <citation type="submission" date="2023-07" db="EMBL/GenBank/DDBJ databases">
        <title>draft genome sequence of fig (Ficus carica).</title>
        <authorList>
            <person name="Takahashi T."/>
            <person name="Nishimura K."/>
        </authorList>
    </citation>
    <scope>NUCLEOTIDE SEQUENCE</scope>
</reference>
<dbReference type="GO" id="GO:0016616">
    <property type="term" value="F:oxidoreductase activity, acting on the CH-OH group of donors, NAD or NADP as acceptor"/>
    <property type="evidence" value="ECO:0007669"/>
    <property type="project" value="InterPro"/>
</dbReference>
<dbReference type="Gene3D" id="3.40.50.720">
    <property type="entry name" value="NAD(P)-binding Rossmann-like Domain"/>
    <property type="match status" value="1"/>
</dbReference>